<sequence length="1039" mass="118106">MTKFKSPFIKQTSFDVEYAPSHITKWKSQRTGLQITYINQPSPIVNGYFAVATEIENNSGSPHTLEHLIFMGSQKYPYKGLLDNLGNRLYSSTNAWTAVDQTVYTLTTAGWEGFKTLLPIYLDHLMNPTLQDEACLTEVYHIDGKGEEKGVVFSEMQGIESQSWFVVFQKMQETLYAANSGYSSETGGLMSELRHLTNEQIKSFHKAMYRPDNLCVIITGSVDQDELLEIMTEFDNELPELPLVPNKRPFVDSKHDEPLKQVIVKEVEFPEQDESMGELLISWIGPNGSDTLVNVAIDMVGSYFTDSAISVFNKNLIEVENPLATDVDYSTDDYYRTAINFTFNGVPTEKLGELDSKIKTLIKEQTDPNNVDLKYIRQLVNQQKLKFIASTEKSAASFSNIATLEFIYGKPDGSELEKWAKSLTEFETLLTWSAEQWSEVIDEYFVQNKSATILGRPSAKLNEFMQEQNKKLHEDIKAKYGEEGLKKLQLKLDAAQEKNDTPIPEELLTRFAKPDPSKIAFIPTKSYKAGLTQGVVDTATNSYINNDTLSERLQRDTPPDFPLFMHLEDFKSQFACIELVMSSTRLDPRLLSYMSIIEKIFSMSIEKPDGYLPYEQVIADVNRDLIEHSLDNGFDNQFLELISIKVKFETKNYSKAIEWLYNITKYVKFEENRIKVIIEKIINSLPDKKRNGELMMYSSQHRHLFDKTTLRKAQDSVFTETFYKDLLEQINSGNFAAIEEDLNMIKTQLFSLDNMKVIILGGVSSLKNPVSSWSKFVEAPPKEMDIVPFKDLPRAFQFRSQLGAQCQGEAFLVNIPAAESTHLNALTKIPTDYLDDDIFRIALATEFLTAVEGPFWRAIRGTGLAYGAQIRRHIETGYLSFNIYRGSDSAQAWLKAKEIVAQYASGELAIDSVSIESAIATIVNELANSQDNTYDAASFKISDNVFKRRGPNYLEYFIQRLNSLTSEDIVYVLKKYFVKLFDANHSLVFTSVPPAKAEELAEFFNKQGYNINIEDIGSEEYSDEEYSGSETDESSDEEN</sequence>
<evidence type="ECO:0000313" key="4">
    <source>
        <dbReference type="EMBL" id="RCK66408.1"/>
    </source>
</evidence>
<comment type="caution">
    <text evidence="4">The sequence shown here is derived from an EMBL/GenBank/DDBJ whole genome shotgun (WGS) entry which is preliminary data.</text>
</comment>
<dbReference type="STRING" id="5486.A0A367YKQ9"/>
<reference evidence="4 5" key="1">
    <citation type="submission" date="2018-06" db="EMBL/GenBank/DDBJ databases">
        <title>Whole genome sequencing of Candida tropicalis (genome annotated by CSBL at Korea University).</title>
        <authorList>
            <person name="Ahn J."/>
        </authorList>
    </citation>
    <scope>NUCLEOTIDE SEQUENCE [LARGE SCALE GENOMIC DNA]</scope>
    <source>
        <strain evidence="4 5">ATCC 20962</strain>
    </source>
</reference>
<dbReference type="InterPro" id="IPR011249">
    <property type="entry name" value="Metalloenz_LuxS/M16"/>
</dbReference>
<dbReference type="PANTHER" id="PTHR43016">
    <property type="entry name" value="PRESEQUENCE PROTEASE"/>
    <property type="match status" value="1"/>
</dbReference>
<dbReference type="FunFam" id="3.30.830.10:FF:000031">
    <property type="entry name" value="Putative zinc metalloprotease"/>
    <property type="match status" value="1"/>
</dbReference>
<accession>A0A367YKQ9</accession>
<dbReference type="SUPFAM" id="SSF63411">
    <property type="entry name" value="LuxS/MPP-like metallohydrolase"/>
    <property type="match status" value="4"/>
</dbReference>
<dbReference type="FunFam" id="3.30.830.10:FF:000015">
    <property type="entry name" value="Putative zinc metalloprotease"/>
    <property type="match status" value="1"/>
</dbReference>
<dbReference type="AlphaFoldDB" id="A0A367YKQ9"/>
<feature type="domain" description="Peptidase M16 N-terminal" evidence="2">
    <location>
        <begin position="54"/>
        <end position="137"/>
    </location>
</feature>
<proteinExistence type="predicted"/>
<dbReference type="Pfam" id="PF05193">
    <property type="entry name" value="Peptidase_M16_C"/>
    <property type="match status" value="1"/>
</dbReference>
<dbReference type="Gene3D" id="3.30.830.10">
    <property type="entry name" value="Metalloenzyme, LuxS/M16 peptidase-like"/>
    <property type="match status" value="4"/>
</dbReference>
<protein>
    <recommendedName>
        <fullName evidence="6">Zinc metalloprotease</fullName>
    </recommendedName>
</protein>
<feature type="region of interest" description="Disordered" evidence="1">
    <location>
        <begin position="1016"/>
        <end position="1039"/>
    </location>
</feature>
<organism evidence="4 5">
    <name type="scientific">Candida viswanathii</name>
    <dbReference type="NCBI Taxonomy" id="5486"/>
    <lineage>
        <taxon>Eukaryota</taxon>
        <taxon>Fungi</taxon>
        <taxon>Dikarya</taxon>
        <taxon>Ascomycota</taxon>
        <taxon>Saccharomycotina</taxon>
        <taxon>Pichiomycetes</taxon>
        <taxon>Debaryomycetaceae</taxon>
        <taxon>Candida/Lodderomyces clade</taxon>
        <taxon>Candida</taxon>
    </lineage>
</organism>
<dbReference type="EMBL" id="QLNQ01000015">
    <property type="protein sequence ID" value="RCK66408.1"/>
    <property type="molecule type" value="Genomic_DNA"/>
</dbReference>
<feature type="domain" description="Peptidase M16 C-terminal" evidence="3">
    <location>
        <begin position="196"/>
        <end position="353"/>
    </location>
</feature>
<evidence type="ECO:0000313" key="5">
    <source>
        <dbReference type="Proteomes" id="UP000253472"/>
    </source>
</evidence>
<dbReference type="Pfam" id="PF00675">
    <property type="entry name" value="Peptidase_M16"/>
    <property type="match status" value="1"/>
</dbReference>
<dbReference type="InterPro" id="IPR007863">
    <property type="entry name" value="Peptidase_M16_C"/>
</dbReference>
<keyword evidence="5" id="KW-1185">Reference proteome</keyword>
<dbReference type="OrthoDB" id="4953at2759"/>
<evidence type="ECO:0000259" key="3">
    <source>
        <dbReference type="Pfam" id="PF05193"/>
    </source>
</evidence>
<gene>
    <name evidence="4" type="ORF">Cantr_02135</name>
</gene>
<dbReference type="InterPro" id="IPR011765">
    <property type="entry name" value="Pept_M16_N"/>
</dbReference>
<dbReference type="Proteomes" id="UP000253472">
    <property type="component" value="Unassembled WGS sequence"/>
</dbReference>
<name>A0A367YKQ9_9ASCO</name>
<dbReference type="GO" id="GO:0046872">
    <property type="term" value="F:metal ion binding"/>
    <property type="evidence" value="ECO:0007669"/>
    <property type="project" value="InterPro"/>
</dbReference>
<evidence type="ECO:0000256" key="1">
    <source>
        <dbReference type="SAM" id="MobiDB-lite"/>
    </source>
</evidence>
<evidence type="ECO:0000259" key="2">
    <source>
        <dbReference type="Pfam" id="PF00675"/>
    </source>
</evidence>
<dbReference type="PANTHER" id="PTHR43016:SF16">
    <property type="entry name" value="METALLOPROTEASE, PUTATIVE (AFU_ORTHOLOGUE AFUA_4G07610)-RELATED"/>
    <property type="match status" value="1"/>
</dbReference>
<evidence type="ECO:0008006" key="6">
    <source>
        <dbReference type="Google" id="ProtNLM"/>
    </source>
</evidence>